<keyword evidence="3" id="KW-1185">Reference proteome</keyword>
<reference evidence="2 3" key="1">
    <citation type="submission" date="2019-07" db="EMBL/GenBank/DDBJ databases">
        <title>Complete genome of Crassaminicella thermophila SY095.</title>
        <authorList>
            <person name="Li X."/>
        </authorList>
    </citation>
    <scope>NUCLEOTIDE SEQUENCE [LARGE SCALE GENOMIC DNA]</scope>
    <source>
        <strain evidence="2 3">SY095</strain>
    </source>
</reference>
<sequence>MSKISDMISYLGINTYIFLLWGYKMLISSDIPVEISFKEAIFMSFLLILFLAIYGVYFKNTKYILLNILFLFMPLILWFMSMQQALIYHYHKYDTIISILGFFITLIVFLQLIYRQLMLTIEKRNIKR</sequence>
<keyword evidence="1" id="KW-0812">Transmembrane</keyword>
<dbReference type="RefSeq" id="WP_148808555.1">
    <property type="nucleotide sequence ID" value="NZ_CP042243.1"/>
</dbReference>
<protein>
    <submittedName>
        <fullName evidence="2">Uncharacterized protein</fullName>
    </submittedName>
</protein>
<dbReference type="KEGG" id="crs:FQB35_03025"/>
<dbReference type="EMBL" id="CP042243">
    <property type="protein sequence ID" value="QEK11425.1"/>
    <property type="molecule type" value="Genomic_DNA"/>
</dbReference>
<dbReference type="Proteomes" id="UP000324646">
    <property type="component" value="Chromosome"/>
</dbReference>
<gene>
    <name evidence="2" type="ORF">FQB35_03025</name>
</gene>
<organism evidence="2 3">
    <name type="scientific">Crassaminicella thermophila</name>
    <dbReference type="NCBI Taxonomy" id="2599308"/>
    <lineage>
        <taxon>Bacteria</taxon>
        <taxon>Bacillati</taxon>
        <taxon>Bacillota</taxon>
        <taxon>Clostridia</taxon>
        <taxon>Eubacteriales</taxon>
        <taxon>Clostridiaceae</taxon>
        <taxon>Crassaminicella</taxon>
    </lineage>
</organism>
<keyword evidence="1" id="KW-0472">Membrane</keyword>
<evidence type="ECO:0000313" key="3">
    <source>
        <dbReference type="Proteomes" id="UP000324646"/>
    </source>
</evidence>
<dbReference type="OrthoDB" id="2476245at2"/>
<feature type="transmembrane region" description="Helical" evidence="1">
    <location>
        <begin position="96"/>
        <end position="114"/>
    </location>
</feature>
<evidence type="ECO:0000313" key="2">
    <source>
        <dbReference type="EMBL" id="QEK11425.1"/>
    </source>
</evidence>
<dbReference type="AlphaFoldDB" id="A0A5C0S9Z5"/>
<feature type="transmembrane region" description="Helical" evidence="1">
    <location>
        <begin position="7"/>
        <end position="23"/>
    </location>
</feature>
<proteinExistence type="predicted"/>
<feature type="transmembrane region" description="Helical" evidence="1">
    <location>
        <begin position="64"/>
        <end position="90"/>
    </location>
</feature>
<accession>A0A5C0S9Z5</accession>
<feature type="transmembrane region" description="Helical" evidence="1">
    <location>
        <begin position="35"/>
        <end position="57"/>
    </location>
</feature>
<evidence type="ECO:0000256" key="1">
    <source>
        <dbReference type="SAM" id="Phobius"/>
    </source>
</evidence>
<keyword evidence="1" id="KW-1133">Transmembrane helix</keyword>
<name>A0A5C0S9Z5_CRATE</name>